<keyword evidence="1" id="KW-0001">2Fe-2S</keyword>
<evidence type="ECO:0000256" key="2">
    <source>
        <dbReference type="ARBA" id="ARBA00022723"/>
    </source>
</evidence>
<dbReference type="PANTHER" id="PTHR46491">
    <property type="entry name" value="CDGSH IRON SULFUR DOMAIN PROTEIN HOMOLOG"/>
    <property type="match status" value="1"/>
</dbReference>
<dbReference type="GO" id="GO:0051537">
    <property type="term" value="F:2 iron, 2 sulfur cluster binding"/>
    <property type="evidence" value="ECO:0007669"/>
    <property type="project" value="UniProtKB-KW"/>
</dbReference>
<evidence type="ECO:0000313" key="8">
    <source>
        <dbReference type="Proteomes" id="UP000078046"/>
    </source>
</evidence>
<accession>A0A177BF50</accession>
<keyword evidence="8" id="KW-1185">Reference proteome</keyword>
<dbReference type="Proteomes" id="UP000078046">
    <property type="component" value="Unassembled WGS sequence"/>
</dbReference>
<dbReference type="SMART" id="SM00704">
    <property type="entry name" value="ZnF_CDGSH"/>
    <property type="match status" value="2"/>
</dbReference>
<sequence length="171" mass="20105">MRSRPEKIVLKLTTKYRDRQRLLNNLPPKIKSDKPDGNLLKISNTQKDYRPIEKPNYRNDYEIERTKGEPYKNMPFRVHLSPKKLYYWCTCGISRNQPFCDGEHRTIQHSHKAKSTDGFSPIKFKVKDDGHYWLCNCKQTNNAPFCDGSHDSTLVQEKFNEYGFPMGSTVE</sequence>
<proteinExistence type="predicted"/>
<dbReference type="GO" id="GO:0046872">
    <property type="term" value="F:metal ion binding"/>
    <property type="evidence" value="ECO:0007669"/>
    <property type="project" value="UniProtKB-KW"/>
</dbReference>
<evidence type="ECO:0000256" key="5">
    <source>
        <dbReference type="ARBA" id="ARBA00034078"/>
    </source>
</evidence>
<dbReference type="PANTHER" id="PTHR46491:SF3">
    <property type="entry name" value="CDGSH IRON-SULFUR DOMAIN-CONTAINING PROTEIN 3, MITOCHONDRIAL"/>
    <property type="match status" value="1"/>
</dbReference>
<dbReference type="EMBL" id="LWCA01000001">
    <property type="protein sequence ID" value="OAF72202.1"/>
    <property type="molecule type" value="Genomic_DNA"/>
</dbReference>
<dbReference type="Gene3D" id="3.40.5.90">
    <property type="entry name" value="CDGSH iron-sulfur domain, mitoNEET-type"/>
    <property type="match status" value="2"/>
</dbReference>
<evidence type="ECO:0000256" key="1">
    <source>
        <dbReference type="ARBA" id="ARBA00022714"/>
    </source>
</evidence>
<feature type="domain" description="Iron-binding zinc finger CDGSH type" evidence="6">
    <location>
        <begin position="119"/>
        <end position="156"/>
    </location>
</feature>
<dbReference type="OrthoDB" id="15717at2759"/>
<comment type="caution">
    <text evidence="7">The sequence shown here is derived from an EMBL/GenBank/DDBJ whole genome shotgun (WGS) entry which is preliminary data.</text>
</comment>
<dbReference type="InterPro" id="IPR052950">
    <property type="entry name" value="CISD"/>
</dbReference>
<dbReference type="AlphaFoldDB" id="A0A177BF50"/>
<keyword evidence="3" id="KW-0408">Iron</keyword>
<gene>
    <name evidence="7" type="ORF">A3Q56_00018</name>
</gene>
<organism evidence="7 8">
    <name type="scientific">Intoshia linei</name>
    <dbReference type="NCBI Taxonomy" id="1819745"/>
    <lineage>
        <taxon>Eukaryota</taxon>
        <taxon>Metazoa</taxon>
        <taxon>Spiralia</taxon>
        <taxon>Lophotrochozoa</taxon>
        <taxon>Mesozoa</taxon>
        <taxon>Orthonectida</taxon>
        <taxon>Rhopaluridae</taxon>
        <taxon>Intoshia</taxon>
    </lineage>
</organism>
<dbReference type="Pfam" id="PF09360">
    <property type="entry name" value="zf-CDGSH"/>
    <property type="match status" value="2"/>
</dbReference>
<dbReference type="GO" id="GO:0005739">
    <property type="term" value="C:mitochondrion"/>
    <property type="evidence" value="ECO:0007669"/>
    <property type="project" value="TreeGrafter"/>
</dbReference>
<dbReference type="InterPro" id="IPR042216">
    <property type="entry name" value="MitoNEET_CISD"/>
</dbReference>
<evidence type="ECO:0000259" key="6">
    <source>
        <dbReference type="SMART" id="SM00704"/>
    </source>
</evidence>
<keyword evidence="4" id="KW-0411">Iron-sulfur</keyword>
<feature type="domain" description="Iron-binding zinc finger CDGSH type" evidence="6">
    <location>
        <begin position="73"/>
        <end position="110"/>
    </location>
</feature>
<comment type="cofactor">
    <cofactor evidence="5">
        <name>[2Fe-2S] cluster</name>
        <dbReference type="ChEBI" id="CHEBI:190135"/>
    </cofactor>
</comment>
<evidence type="ECO:0000313" key="7">
    <source>
        <dbReference type="EMBL" id="OAF72202.1"/>
    </source>
</evidence>
<reference evidence="7 8" key="1">
    <citation type="submission" date="2016-04" db="EMBL/GenBank/DDBJ databases">
        <title>The genome of Intoshia linei affirms orthonectids as highly simplified spiralians.</title>
        <authorList>
            <person name="Mikhailov K.V."/>
            <person name="Slusarev G.S."/>
            <person name="Nikitin M.A."/>
            <person name="Logacheva M.D."/>
            <person name="Penin A."/>
            <person name="Aleoshin V."/>
            <person name="Panchin Y.V."/>
        </authorList>
    </citation>
    <scope>NUCLEOTIDE SEQUENCE [LARGE SCALE GENOMIC DNA]</scope>
    <source>
        <strain evidence="7">Intl2013</strain>
        <tissue evidence="7">Whole animal</tissue>
    </source>
</reference>
<evidence type="ECO:0000256" key="4">
    <source>
        <dbReference type="ARBA" id="ARBA00023014"/>
    </source>
</evidence>
<name>A0A177BF50_9BILA</name>
<keyword evidence="2" id="KW-0479">Metal-binding</keyword>
<dbReference type="InterPro" id="IPR018967">
    <property type="entry name" value="FeS-contain_CDGSH-typ"/>
</dbReference>
<evidence type="ECO:0000256" key="3">
    <source>
        <dbReference type="ARBA" id="ARBA00023004"/>
    </source>
</evidence>
<protein>
    <submittedName>
        <fullName evidence="7">CDGSH iron-sulfur domain-containing protein 3, mitochondrial</fullName>
    </submittedName>
</protein>